<proteinExistence type="predicted"/>
<keyword evidence="3" id="KW-1185">Reference proteome</keyword>
<feature type="region of interest" description="Disordered" evidence="1">
    <location>
        <begin position="10"/>
        <end position="31"/>
    </location>
</feature>
<accession>A0A9Q1BXH1</accession>
<evidence type="ECO:0000256" key="1">
    <source>
        <dbReference type="SAM" id="MobiDB-lite"/>
    </source>
</evidence>
<dbReference type="Proteomes" id="UP001152320">
    <property type="component" value="Chromosome 10"/>
</dbReference>
<reference evidence="2" key="1">
    <citation type="submission" date="2021-10" db="EMBL/GenBank/DDBJ databases">
        <title>Tropical sea cucumber genome reveals ecological adaptation and Cuvierian tubules defense mechanism.</title>
        <authorList>
            <person name="Chen T."/>
        </authorList>
    </citation>
    <scope>NUCLEOTIDE SEQUENCE</scope>
    <source>
        <strain evidence="2">Nanhai2018</strain>
        <tissue evidence="2">Muscle</tissue>
    </source>
</reference>
<protein>
    <submittedName>
        <fullName evidence="2">Uncharacterized protein</fullName>
    </submittedName>
</protein>
<dbReference type="EMBL" id="JAIZAY010000010">
    <property type="protein sequence ID" value="KAJ8035163.1"/>
    <property type="molecule type" value="Genomic_DNA"/>
</dbReference>
<gene>
    <name evidence="2" type="ORF">HOLleu_22298</name>
</gene>
<evidence type="ECO:0000313" key="3">
    <source>
        <dbReference type="Proteomes" id="UP001152320"/>
    </source>
</evidence>
<name>A0A9Q1BXH1_HOLLE</name>
<organism evidence="2 3">
    <name type="scientific">Holothuria leucospilota</name>
    <name type="common">Black long sea cucumber</name>
    <name type="synonym">Mertensiothuria leucospilota</name>
    <dbReference type="NCBI Taxonomy" id="206669"/>
    <lineage>
        <taxon>Eukaryota</taxon>
        <taxon>Metazoa</taxon>
        <taxon>Echinodermata</taxon>
        <taxon>Eleutherozoa</taxon>
        <taxon>Echinozoa</taxon>
        <taxon>Holothuroidea</taxon>
        <taxon>Aspidochirotacea</taxon>
        <taxon>Aspidochirotida</taxon>
        <taxon>Holothuriidae</taxon>
        <taxon>Holothuria</taxon>
    </lineage>
</organism>
<sequence>MPQIGQFAVVCRSKPSDPGKSANKGQPKEKVNEIEDSLDSNFLGEVEIDNVDDADWLAKVQVNGDLIEFKIDTGQSKCDCGSA</sequence>
<evidence type="ECO:0000313" key="2">
    <source>
        <dbReference type="EMBL" id="KAJ8035163.1"/>
    </source>
</evidence>
<dbReference type="AlphaFoldDB" id="A0A9Q1BXH1"/>
<comment type="caution">
    <text evidence="2">The sequence shown here is derived from an EMBL/GenBank/DDBJ whole genome shotgun (WGS) entry which is preliminary data.</text>
</comment>